<accession>A0A1E7XZD7</accession>
<name>A0A1E7XZD7_BIFAD</name>
<dbReference type="OrthoDB" id="3238443at2"/>
<dbReference type="EMBL" id="MAXD01000006">
    <property type="protein sequence ID" value="OFA34582.1"/>
    <property type="molecule type" value="Genomic_DNA"/>
</dbReference>
<dbReference type="RefSeq" id="WP_070122799.1">
    <property type="nucleotide sequence ID" value="NZ_MAXD01000006.1"/>
</dbReference>
<protein>
    <submittedName>
        <fullName evidence="1">Uncharacterized protein</fullName>
    </submittedName>
</protein>
<evidence type="ECO:0000313" key="1">
    <source>
        <dbReference type="EMBL" id="OFA34582.1"/>
    </source>
</evidence>
<organism evidence="1 2">
    <name type="scientific">Bifidobacterium adolescentis</name>
    <dbReference type="NCBI Taxonomy" id="1680"/>
    <lineage>
        <taxon>Bacteria</taxon>
        <taxon>Bacillati</taxon>
        <taxon>Actinomycetota</taxon>
        <taxon>Actinomycetes</taxon>
        <taxon>Bifidobacteriales</taxon>
        <taxon>Bifidobacteriaceae</taxon>
        <taxon>Bifidobacterium</taxon>
    </lineage>
</organism>
<evidence type="ECO:0000313" key="2">
    <source>
        <dbReference type="Proteomes" id="UP000175684"/>
    </source>
</evidence>
<gene>
    <name evidence="1" type="ORF">BBK15_07245</name>
</gene>
<dbReference type="Proteomes" id="UP000175684">
    <property type="component" value="Unassembled WGS sequence"/>
</dbReference>
<comment type="caution">
    <text evidence="1">The sequence shown here is derived from an EMBL/GenBank/DDBJ whole genome shotgun (WGS) entry which is preliminary data.</text>
</comment>
<reference evidence="1 2" key="1">
    <citation type="submission" date="2016-07" db="EMBL/GenBank/DDBJ databases">
        <title>Draft Genome Sequence of Bifidobacterium adolescentis strain Km 4.</title>
        <authorList>
            <person name="Danilenko V.N."/>
        </authorList>
    </citation>
    <scope>NUCLEOTIDE SEQUENCE [LARGE SCALE GENOMIC DNA]</scope>
    <source>
        <strain evidence="1 2">Km 4</strain>
    </source>
</reference>
<sequence length="96" mass="10434">MKASEQQALIPQEATPDTLIDLIGKTQQVTKAAAVVLKACRTVMDTHTKKEHIDKWGGIHAITEAVYDCADLAQRILDMDDGDVEATVDPDTGEID</sequence>
<proteinExistence type="predicted"/>
<dbReference type="AlphaFoldDB" id="A0A1E7XZD7"/>